<evidence type="ECO:0000256" key="3">
    <source>
        <dbReference type="SAM" id="MobiDB-lite"/>
    </source>
</evidence>
<feature type="compositionally biased region" description="Basic residues" evidence="3">
    <location>
        <begin position="379"/>
        <end position="388"/>
    </location>
</feature>
<name>A0ABR4AGP2_9LECA</name>
<gene>
    <name evidence="5" type="ORF">N7G274_002453</name>
</gene>
<feature type="coiled-coil region" evidence="2">
    <location>
        <begin position="55"/>
        <end position="87"/>
    </location>
</feature>
<feature type="domain" description="Bud22" evidence="4">
    <location>
        <begin position="36"/>
        <end position="443"/>
    </location>
</feature>
<evidence type="ECO:0000313" key="6">
    <source>
        <dbReference type="Proteomes" id="UP001590950"/>
    </source>
</evidence>
<feature type="compositionally biased region" description="Polar residues" evidence="3">
    <location>
        <begin position="209"/>
        <end position="223"/>
    </location>
</feature>
<proteinExistence type="predicted"/>
<feature type="compositionally biased region" description="Basic and acidic residues" evidence="3">
    <location>
        <begin position="423"/>
        <end position="432"/>
    </location>
</feature>
<dbReference type="InterPro" id="IPR037393">
    <property type="entry name" value="Bud22/SRFB1"/>
</dbReference>
<feature type="compositionally biased region" description="Basic and acidic residues" evidence="3">
    <location>
        <begin position="343"/>
        <end position="363"/>
    </location>
</feature>
<feature type="compositionally biased region" description="Basic and acidic residues" evidence="3">
    <location>
        <begin position="186"/>
        <end position="202"/>
    </location>
</feature>
<sequence>MKSKRKWEEFSRRETVSNSHPNASVGLERRQLEGLLEQSKRALSQSLEFARYPERQKLSRRQKTAKTENNEAEIARLDAEVAALKKLEPAKTVELHLYRSLLKIKSIASHPAFPHYVQTTVEAARKPLDTAYANVQARLFKSVPVQNTMTATLKDIRSILALPEITKGKKKRIRANDFDSGTSTKASRDVTPLKREQSHEETNSEWEGLSNSEPAQQKDISINSDDDEDANTPYASRLAPFSDSDSELDPSAYQNSTPNSTNQHNSEDKSKPPRKSTPPALKSTTFLPSLSTSGYYSGSGSSSASEISDTEPRPRKNRRGQQARRALWEKKFGKNANHLKNGTVDRDEGWDARRGARGEDERGKKGRGRGRGALDTRRGNKMRVKGRGRGPLSSGANSGPVAVRKAKPAAAAAEGPLHPSWEAAKKAKEKKQTVAFQGKKVVFS</sequence>
<feature type="region of interest" description="Disordered" evidence="3">
    <location>
        <begin position="1"/>
        <end position="29"/>
    </location>
</feature>
<feature type="compositionally biased region" description="Polar residues" evidence="3">
    <location>
        <begin position="252"/>
        <end position="264"/>
    </location>
</feature>
<reference evidence="5 6" key="1">
    <citation type="submission" date="2024-09" db="EMBL/GenBank/DDBJ databases">
        <title>Rethinking Asexuality: The Enigmatic Case of Functional Sexual Genes in Lepraria (Stereocaulaceae).</title>
        <authorList>
            <person name="Doellman M."/>
            <person name="Sun Y."/>
            <person name="Barcenas-Pena A."/>
            <person name="Lumbsch H.T."/>
            <person name="Grewe F."/>
        </authorList>
    </citation>
    <scope>NUCLEOTIDE SEQUENCE [LARGE SCALE GENOMIC DNA]</scope>
    <source>
        <strain evidence="5 6">Mercado 3170</strain>
    </source>
</reference>
<comment type="caution">
    <text evidence="5">The sequence shown here is derived from an EMBL/GenBank/DDBJ whole genome shotgun (WGS) entry which is preliminary data.</text>
</comment>
<protein>
    <recommendedName>
        <fullName evidence="4">Bud22 domain-containing protein</fullName>
    </recommendedName>
</protein>
<feature type="compositionally biased region" description="Low complexity" evidence="3">
    <location>
        <begin position="289"/>
        <end position="307"/>
    </location>
</feature>
<dbReference type="InterPro" id="IPR015158">
    <property type="entry name" value="Bud22_dom"/>
</dbReference>
<dbReference type="PANTHER" id="PTHR23325">
    <property type="entry name" value="SERUM RESPONSE FACTOR-BINDING"/>
    <property type="match status" value="1"/>
</dbReference>
<keyword evidence="6" id="KW-1185">Reference proteome</keyword>
<dbReference type="Proteomes" id="UP001590950">
    <property type="component" value="Unassembled WGS sequence"/>
</dbReference>
<dbReference type="PANTHER" id="PTHR23325:SF1">
    <property type="entry name" value="SERUM RESPONSE FACTOR-BINDING PROTEIN 1"/>
    <property type="match status" value="1"/>
</dbReference>
<evidence type="ECO:0000313" key="5">
    <source>
        <dbReference type="EMBL" id="KAL2044679.1"/>
    </source>
</evidence>
<accession>A0ABR4AGP2</accession>
<evidence type="ECO:0000256" key="1">
    <source>
        <dbReference type="ARBA" id="ARBA00023054"/>
    </source>
</evidence>
<evidence type="ECO:0000256" key="2">
    <source>
        <dbReference type="SAM" id="Coils"/>
    </source>
</evidence>
<dbReference type="EMBL" id="JBEFKJ010000008">
    <property type="protein sequence ID" value="KAL2044679.1"/>
    <property type="molecule type" value="Genomic_DNA"/>
</dbReference>
<dbReference type="Pfam" id="PF09073">
    <property type="entry name" value="BUD22"/>
    <property type="match status" value="1"/>
</dbReference>
<feature type="compositionally biased region" description="Basic and acidic residues" evidence="3">
    <location>
        <begin position="1"/>
        <end position="15"/>
    </location>
</feature>
<feature type="region of interest" description="Disordered" evidence="3">
    <location>
        <begin position="173"/>
        <end position="444"/>
    </location>
</feature>
<evidence type="ECO:0000259" key="4">
    <source>
        <dbReference type="Pfam" id="PF09073"/>
    </source>
</evidence>
<feature type="compositionally biased region" description="Low complexity" evidence="3">
    <location>
        <begin position="400"/>
        <end position="413"/>
    </location>
</feature>
<organism evidence="5 6">
    <name type="scientific">Stereocaulon virgatum</name>
    <dbReference type="NCBI Taxonomy" id="373712"/>
    <lineage>
        <taxon>Eukaryota</taxon>
        <taxon>Fungi</taxon>
        <taxon>Dikarya</taxon>
        <taxon>Ascomycota</taxon>
        <taxon>Pezizomycotina</taxon>
        <taxon>Lecanoromycetes</taxon>
        <taxon>OSLEUM clade</taxon>
        <taxon>Lecanoromycetidae</taxon>
        <taxon>Lecanorales</taxon>
        <taxon>Lecanorineae</taxon>
        <taxon>Stereocaulaceae</taxon>
        <taxon>Stereocaulon</taxon>
    </lineage>
</organism>
<keyword evidence="1 2" id="KW-0175">Coiled coil</keyword>